<proteinExistence type="predicted"/>
<comment type="caution">
    <text evidence="2">The sequence shown here is derived from an EMBL/GenBank/DDBJ whole genome shotgun (WGS) entry which is preliminary data.</text>
</comment>
<dbReference type="NCBIfam" id="TIGR02746">
    <property type="entry name" value="TraC-F-type"/>
    <property type="match status" value="1"/>
</dbReference>
<dbReference type="Pfam" id="PF11130">
    <property type="entry name" value="TraC_F_IV"/>
    <property type="match status" value="1"/>
</dbReference>
<dbReference type="InterPro" id="IPR014117">
    <property type="entry name" value="TraC-F-type"/>
</dbReference>
<dbReference type="EMBL" id="MDTU01000003">
    <property type="protein sequence ID" value="ODN41438.1"/>
    <property type="molecule type" value="Genomic_DNA"/>
</dbReference>
<name>A0ABX3A1D4_9GAMM</name>
<dbReference type="InterPro" id="IPR043964">
    <property type="entry name" value="P-loop_TraG"/>
</dbReference>
<dbReference type="PANTHER" id="PTHR38467">
    <property type="match status" value="1"/>
</dbReference>
<dbReference type="PANTHER" id="PTHR38467:SF1">
    <property type="entry name" value="CONJUGATIVE TRANSFER: ASSEMBLY"/>
    <property type="match status" value="1"/>
</dbReference>
<keyword evidence="3" id="KW-1185">Reference proteome</keyword>
<dbReference type="InterPro" id="IPR025955">
    <property type="entry name" value="TraC/Conjuga_ATPase"/>
</dbReference>
<sequence>MKRSFFSDETIPKSVRCSSLIPAQAYNAEDELYLTDDKSLGFAFLCEPINGVNDTLFEEVKSFLNGDYPADFLMQFCLFRSPDIYKQISQIFNIRKHFYDKDMNEVIKKRADFLLSNTTKPISKRISSRISDVKLIVSCKMPIANNQPTEDDLVRCAELKNKIYSSLDAIKLYPININPDIYIRLLETMMNWEENAGWREFESTRMQWDEETPISEQVFDYGKEVGVFKDHIKIGDTYTRTLSVKTFPKTLRFGDATAYSGDWIAGSDSKSAVSNNYMVVCNMFFPKSDKEKSKVERKRTFTVRQAYGPLLKFVPVLADKHHDLDLMYKSMSRNSSNPIRISMTQVLFAKSLKELDEITSKSDKYWHSKGFNLKADVHINLPVLLNALPLGADRYAVRDLFRYKTMTSEHASVIVPLFSEWKGTGTPHVSLISRNGQLMSFSLHDSNSNKNAIIAAESGSGKSFFVNELILSYLSEGAQVWVIDVGRSYEKLVNTLGGSFLHFGASSDACINPFPMVESLVGNKETEDEGEEDAIIGILQAMAAPNEKLSDLQTSQLKKHLHDVWAIHDRNTLIDHIAESLLTDKDQRVRDVGTQLYAFTSKGAYGRYFNRDNNVDLNGSFTVLELEELKGKKDLQKVVLLQLIYQIQQEVYLGDRDRKKIVIIDEAWDLLRHGDTAVFMEHAYRRFRKYGASAAIATQSISDLDSTKGSAGRAIAANSAITCLLMQNPESISEVKESKRLVMSEPAFRLLESVRTLSGEYSEIFIKMKESLGVGRLIVNDFQKLLYSTHPDDVNAIKNLTDQGLSVNEAISKLLESGYLS</sequence>
<accession>A0ABX3A1D4</accession>
<dbReference type="Gene3D" id="1.10.8.730">
    <property type="match status" value="1"/>
</dbReference>
<dbReference type="InterPro" id="IPR053155">
    <property type="entry name" value="F-pilin_assembly_TraC"/>
</dbReference>
<reference evidence="2 3" key="1">
    <citation type="submission" date="2016-08" db="EMBL/GenBank/DDBJ databases">
        <title>Draft genome sequence of Candidatus Piscirickettsia litoralis, from seawater.</title>
        <authorList>
            <person name="Wan X."/>
            <person name="Lee A.J."/>
            <person name="Hou S."/>
            <person name="Donachie S.P."/>
        </authorList>
    </citation>
    <scope>NUCLEOTIDE SEQUENCE [LARGE SCALE GENOMIC DNA]</scope>
    <source>
        <strain evidence="2 3">Y2</strain>
    </source>
</reference>
<dbReference type="Gene3D" id="3.40.50.300">
    <property type="entry name" value="P-loop containing nucleotide triphosphate hydrolases"/>
    <property type="match status" value="1"/>
</dbReference>
<protein>
    <submittedName>
        <fullName evidence="2">Type-IV secretion system protein TraC</fullName>
    </submittedName>
</protein>
<dbReference type="InterPro" id="IPR027417">
    <property type="entry name" value="P-loop_NTPase"/>
</dbReference>
<organism evidence="2 3">
    <name type="scientific">Piscirickettsia litoralis</name>
    <dbReference type="NCBI Taxonomy" id="1891921"/>
    <lineage>
        <taxon>Bacteria</taxon>
        <taxon>Pseudomonadati</taxon>
        <taxon>Pseudomonadota</taxon>
        <taxon>Gammaproteobacteria</taxon>
        <taxon>Thiotrichales</taxon>
        <taxon>Piscirickettsiaceae</taxon>
        <taxon>Piscirickettsia</taxon>
    </lineage>
</organism>
<dbReference type="CDD" id="cd01127">
    <property type="entry name" value="TrwB_TraG_TraD_VirD4"/>
    <property type="match status" value="1"/>
</dbReference>
<evidence type="ECO:0000313" key="3">
    <source>
        <dbReference type="Proteomes" id="UP000094329"/>
    </source>
</evidence>
<feature type="domain" description="TraG P-loop" evidence="1">
    <location>
        <begin position="447"/>
        <end position="816"/>
    </location>
</feature>
<gene>
    <name evidence="2" type="ORF">BGC07_16660</name>
</gene>
<dbReference type="Pfam" id="PF19044">
    <property type="entry name" value="P-loop_TraG"/>
    <property type="match status" value="1"/>
</dbReference>
<dbReference type="Proteomes" id="UP000094329">
    <property type="component" value="Unassembled WGS sequence"/>
</dbReference>
<evidence type="ECO:0000313" key="2">
    <source>
        <dbReference type="EMBL" id="ODN41438.1"/>
    </source>
</evidence>
<dbReference type="SUPFAM" id="SSF52540">
    <property type="entry name" value="P-loop containing nucleoside triphosphate hydrolases"/>
    <property type="match status" value="1"/>
</dbReference>
<evidence type="ECO:0000259" key="1">
    <source>
        <dbReference type="Pfam" id="PF19044"/>
    </source>
</evidence>